<keyword evidence="17" id="KW-1185">Reference proteome</keyword>
<dbReference type="InterPro" id="IPR004035">
    <property type="entry name" value="Endouclease-III_FeS-bd_BS"/>
</dbReference>
<dbReference type="Gene3D" id="1.10.1670.10">
    <property type="entry name" value="Helix-hairpin-Helix base-excision DNA repair enzymes (C-terminal)"/>
    <property type="match status" value="1"/>
</dbReference>
<evidence type="ECO:0000256" key="9">
    <source>
        <dbReference type="ARBA" id="ARBA00022801"/>
    </source>
</evidence>
<dbReference type="InterPro" id="IPR000445">
    <property type="entry name" value="HhH_motif"/>
</dbReference>
<keyword evidence="12" id="KW-0234">DNA repair</keyword>
<organism evidence="16 17">
    <name type="scientific">Larsenimonas suaedae</name>
    <dbReference type="NCBI Taxonomy" id="1851019"/>
    <lineage>
        <taxon>Bacteria</taxon>
        <taxon>Pseudomonadati</taxon>
        <taxon>Pseudomonadota</taxon>
        <taxon>Gammaproteobacteria</taxon>
        <taxon>Oceanospirillales</taxon>
        <taxon>Halomonadaceae</taxon>
        <taxon>Larsenimonas</taxon>
    </lineage>
</organism>
<dbReference type="EMBL" id="JARWAO010000004">
    <property type="protein sequence ID" value="MDR5896341.1"/>
    <property type="molecule type" value="Genomic_DNA"/>
</dbReference>
<dbReference type="InterPro" id="IPR003265">
    <property type="entry name" value="HhH-GPD_domain"/>
</dbReference>
<evidence type="ECO:0000256" key="5">
    <source>
        <dbReference type="ARBA" id="ARBA00022023"/>
    </source>
</evidence>
<keyword evidence="13 14" id="KW-0326">Glycosidase</keyword>
<evidence type="ECO:0000256" key="8">
    <source>
        <dbReference type="ARBA" id="ARBA00022763"/>
    </source>
</evidence>
<proteinExistence type="inferred from homology"/>
<sequence>MHVLTAEAFQQRVFTWFDRYGRTHLPWQHNKTPYRVWVSEIMLQQTQVATVIEYYQRFMARFPDVKALAEAPLDEVLHLWTGLGYYARARNLHKAANVVMSEHDGSFPAESVESLMTLPGVGRSTAGAIYSISTDRPAPILDGNVKRVLARLHAVEGWPGKTEVERHLWQLAEYYLPSMRAAEYTQAMMDLGATLCVRKKPACLLCPFEDVCTAHACGQEDAFPESKPKKAKPERQAYFALVQNDTGRVLLEKRPEKGIWGGLWSFPQFEDRGGLEAWLRDLSSDIQCAPHWAPFVHVFSHFRLTITPCPVRLRDADETLQSADRIWVDPSDVSGIGLAAPVKSLLEHLQSAQDVIQSTT</sequence>
<dbReference type="NCBIfam" id="TIGR01084">
    <property type="entry name" value="mutY"/>
    <property type="match status" value="1"/>
</dbReference>
<dbReference type="InterPro" id="IPR011257">
    <property type="entry name" value="DNA_glycosylase"/>
</dbReference>
<comment type="similarity">
    <text evidence="3 14">Belongs to the Nth/MutY family.</text>
</comment>
<evidence type="ECO:0000256" key="1">
    <source>
        <dbReference type="ARBA" id="ARBA00000843"/>
    </source>
</evidence>
<dbReference type="CDD" id="cd03431">
    <property type="entry name" value="NUDIX_DNA_Glycosylase_C-MutY"/>
    <property type="match status" value="1"/>
</dbReference>
<comment type="caution">
    <text evidence="16">The sequence shown here is derived from an EMBL/GenBank/DDBJ whole genome shotgun (WGS) entry which is preliminary data.</text>
</comment>
<keyword evidence="7" id="KW-0479">Metal-binding</keyword>
<dbReference type="InterPro" id="IPR044298">
    <property type="entry name" value="MIG/MutY"/>
</dbReference>
<dbReference type="InterPro" id="IPR023170">
    <property type="entry name" value="HhH_base_excis_C"/>
</dbReference>
<evidence type="ECO:0000256" key="4">
    <source>
        <dbReference type="ARBA" id="ARBA00012045"/>
    </source>
</evidence>
<dbReference type="GO" id="GO:0000701">
    <property type="term" value="F:purine-specific mismatch base pair DNA N-glycosylase activity"/>
    <property type="evidence" value="ECO:0007669"/>
    <property type="project" value="UniProtKB-EC"/>
</dbReference>
<dbReference type="RefSeq" id="WP_251594929.1">
    <property type="nucleotide sequence ID" value="NZ_JAMLJI010000004.1"/>
</dbReference>
<dbReference type="SUPFAM" id="SSF48150">
    <property type="entry name" value="DNA-glycosylase"/>
    <property type="match status" value="1"/>
</dbReference>
<comment type="cofactor">
    <cofactor evidence="14">
        <name>[4Fe-4S] cluster</name>
        <dbReference type="ChEBI" id="CHEBI:49883"/>
    </cofactor>
    <text evidence="14">Binds 1 [4Fe-4S] cluster.</text>
</comment>
<keyword evidence="10 14" id="KW-0408">Iron</keyword>
<evidence type="ECO:0000256" key="11">
    <source>
        <dbReference type="ARBA" id="ARBA00023014"/>
    </source>
</evidence>
<dbReference type="Proteomes" id="UP001269375">
    <property type="component" value="Unassembled WGS sequence"/>
</dbReference>
<evidence type="ECO:0000256" key="14">
    <source>
        <dbReference type="RuleBase" id="RU365096"/>
    </source>
</evidence>
<evidence type="ECO:0000256" key="3">
    <source>
        <dbReference type="ARBA" id="ARBA00008343"/>
    </source>
</evidence>
<dbReference type="Pfam" id="PF00633">
    <property type="entry name" value="HHH"/>
    <property type="match status" value="1"/>
</dbReference>
<dbReference type="PROSITE" id="PS00764">
    <property type="entry name" value="ENDONUCLEASE_III_1"/>
    <property type="match status" value="1"/>
</dbReference>
<dbReference type="CDD" id="cd00056">
    <property type="entry name" value="ENDO3c"/>
    <property type="match status" value="1"/>
</dbReference>
<dbReference type="Pfam" id="PF00730">
    <property type="entry name" value="HhH-GPD"/>
    <property type="match status" value="1"/>
</dbReference>
<dbReference type="InterPro" id="IPR029119">
    <property type="entry name" value="MutY_C"/>
</dbReference>
<evidence type="ECO:0000256" key="7">
    <source>
        <dbReference type="ARBA" id="ARBA00022723"/>
    </source>
</evidence>
<evidence type="ECO:0000256" key="12">
    <source>
        <dbReference type="ARBA" id="ARBA00023204"/>
    </source>
</evidence>
<evidence type="ECO:0000256" key="10">
    <source>
        <dbReference type="ARBA" id="ARBA00023004"/>
    </source>
</evidence>
<keyword evidence="11" id="KW-0411">Iron-sulfur</keyword>
<comment type="function">
    <text evidence="2">Adenine glycosylase active on G-A mispairs. MutY also corrects error-prone DNA synthesis past GO lesions which are due to the oxidatively damaged form of guanine: 7,8-dihydro-8-oxoguanine (8-oxo-dGTP).</text>
</comment>
<dbReference type="NCBIfam" id="NF008132">
    <property type="entry name" value="PRK10880.1"/>
    <property type="match status" value="1"/>
</dbReference>
<dbReference type="Gene3D" id="1.10.340.30">
    <property type="entry name" value="Hypothetical protein, domain 2"/>
    <property type="match status" value="1"/>
</dbReference>
<dbReference type="InterPro" id="IPR005760">
    <property type="entry name" value="A/G_AdeGlyc_MutY"/>
</dbReference>
<evidence type="ECO:0000259" key="15">
    <source>
        <dbReference type="SMART" id="SM00478"/>
    </source>
</evidence>
<dbReference type="SUPFAM" id="SSF55811">
    <property type="entry name" value="Nudix"/>
    <property type="match status" value="1"/>
</dbReference>
<protein>
    <recommendedName>
        <fullName evidence="5 14">Adenine DNA glycosylase</fullName>
        <ecNumber evidence="4 14">3.2.2.31</ecNumber>
    </recommendedName>
</protein>
<dbReference type="SMART" id="SM00478">
    <property type="entry name" value="ENDO3c"/>
    <property type="match status" value="1"/>
</dbReference>
<dbReference type="Pfam" id="PF14815">
    <property type="entry name" value="NUDIX_4"/>
    <property type="match status" value="1"/>
</dbReference>
<evidence type="ECO:0000256" key="6">
    <source>
        <dbReference type="ARBA" id="ARBA00022485"/>
    </source>
</evidence>
<evidence type="ECO:0000313" key="17">
    <source>
        <dbReference type="Proteomes" id="UP001269375"/>
    </source>
</evidence>
<evidence type="ECO:0000256" key="13">
    <source>
        <dbReference type="ARBA" id="ARBA00023295"/>
    </source>
</evidence>
<keyword evidence="8 14" id="KW-0227">DNA damage</keyword>
<comment type="catalytic activity">
    <reaction evidence="1 14">
        <text>Hydrolyzes free adenine bases from 7,8-dihydro-8-oxoguanine:adenine mismatched double-stranded DNA, leaving an apurinic site.</text>
        <dbReference type="EC" id="3.2.2.31"/>
    </reaction>
</comment>
<keyword evidence="6" id="KW-0004">4Fe-4S</keyword>
<dbReference type="Gene3D" id="3.90.79.10">
    <property type="entry name" value="Nucleoside Triphosphate Pyrophosphohydrolase"/>
    <property type="match status" value="1"/>
</dbReference>
<dbReference type="EC" id="3.2.2.31" evidence="4 14"/>
<dbReference type="PANTHER" id="PTHR42944">
    <property type="entry name" value="ADENINE DNA GLYCOSYLASE"/>
    <property type="match status" value="1"/>
</dbReference>
<reference evidence="16 17" key="1">
    <citation type="submission" date="2023-04" db="EMBL/GenBank/DDBJ databases">
        <title>A long-awaited taxogenomic arrangement of the family Halomonadaceae.</title>
        <authorList>
            <person name="De La Haba R."/>
            <person name="Chuvochina M."/>
            <person name="Wittouck S."/>
            <person name="Arahal D.R."/>
            <person name="Sanchez-Porro C."/>
            <person name="Hugenholtz P."/>
            <person name="Ventosa A."/>
        </authorList>
    </citation>
    <scope>NUCLEOTIDE SEQUENCE [LARGE SCALE GENOMIC DNA]</scope>
    <source>
        <strain evidence="16 17">DSM 22428</strain>
    </source>
</reference>
<evidence type="ECO:0000313" key="16">
    <source>
        <dbReference type="EMBL" id="MDR5896341.1"/>
    </source>
</evidence>
<evidence type="ECO:0000256" key="2">
    <source>
        <dbReference type="ARBA" id="ARBA00002933"/>
    </source>
</evidence>
<name>A0ABU1GWB3_9GAMM</name>
<feature type="domain" description="HhH-GPD" evidence="15">
    <location>
        <begin position="42"/>
        <end position="194"/>
    </location>
</feature>
<gene>
    <name evidence="16" type="primary">mutY</name>
    <name evidence="16" type="ORF">QC825_09670</name>
</gene>
<keyword evidence="9 16" id="KW-0378">Hydrolase</keyword>
<dbReference type="PANTHER" id="PTHR42944:SF1">
    <property type="entry name" value="ADENINE DNA GLYCOSYLASE"/>
    <property type="match status" value="1"/>
</dbReference>
<dbReference type="InterPro" id="IPR015797">
    <property type="entry name" value="NUDIX_hydrolase-like_dom_sf"/>
</dbReference>
<accession>A0ABU1GWB3</accession>